<dbReference type="EMBL" id="JBHTBN010000001">
    <property type="protein sequence ID" value="MFC7356166.1"/>
    <property type="molecule type" value="Genomic_DNA"/>
</dbReference>
<evidence type="ECO:0000313" key="2">
    <source>
        <dbReference type="Proteomes" id="UP001596415"/>
    </source>
</evidence>
<accession>A0ABW2MTP1</accession>
<comment type="caution">
    <text evidence="1">The sequence shown here is derived from an EMBL/GenBank/DDBJ whole genome shotgun (WGS) entry which is preliminary data.</text>
</comment>
<dbReference type="RefSeq" id="WP_380215646.1">
    <property type="nucleotide sequence ID" value="NZ_JBHTBN010000001.1"/>
</dbReference>
<gene>
    <name evidence="1" type="ORF">ACFQO1_00575</name>
</gene>
<evidence type="ECO:0008006" key="3">
    <source>
        <dbReference type="Google" id="ProtNLM"/>
    </source>
</evidence>
<proteinExistence type="predicted"/>
<dbReference type="Proteomes" id="UP001596415">
    <property type="component" value="Unassembled WGS sequence"/>
</dbReference>
<reference evidence="2" key="1">
    <citation type="journal article" date="2019" name="Int. J. Syst. Evol. Microbiol.">
        <title>The Global Catalogue of Microorganisms (GCM) 10K type strain sequencing project: providing services to taxonomists for standard genome sequencing and annotation.</title>
        <authorList>
            <consortium name="The Broad Institute Genomics Platform"/>
            <consortium name="The Broad Institute Genome Sequencing Center for Infectious Disease"/>
            <person name="Wu L."/>
            <person name="Ma J."/>
        </authorList>
    </citation>
    <scope>NUCLEOTIDE SEQUENCE [LARGE SCALE GENOMIC DNA]</scope>
    <source>
        <strain evidence="2">CGMCC 1.16306</strain>
    </source>
</reference>
<protein>
    <recommendedName>
        <fullName evidence="3">Outer membrane protein beta-barrel domain-containing protein</fullName>
    </recommendedName>
</protein>
<sequence>MIRLKNLFFVTLFLLVIQISLGQRNYDNYNRLGLNGGFAITDISTSDLTTESGGGFIAGFTTRGSFRNNFDLIYGISFASEQIKVFARGVSPANGINEQFLEYTISGAQLNFLGSYNIVKHHVSLEFGPILQVNGKMKLQQEQFGEYIIDGYTTIRAEDIQDISKIGLRAAGGITAGLESFRISAQYQYGVTNTLNNLNDQNLENSNFEGHTSTILIAAIVYF</sequence>
<organism evidence="1 2">
    <name type="scientific">Jejudonia soesokkakensis</name>
    <dbReference type="NCBI Taxonomy" id="1323432"/>
    <lineage>
        <taxon>Bacteria</taxon>
        <taxon>Pseudomonadati</taxon>
        <taxon>Bacteroidota</taxon>
        <taxon>Flavobacteriia</taxon>
        <taxon>Flavobacteriales</taxon>
        <taxon>Flavobacteriaceae</taxon>
        <taxon>Jejudonia</taxon>
    </lineage>
</organism>
<name>A0ABW2MTP1_9FLAO</name>
<keyword evidence="2" id="KW-1185">Reference proteome</keyword>
<evidence type="ECO:0000313" key="1">
    <source>
        <dbReference type="EMBL" id="MFC7356166.1"/>
    </source>
</evidence>